<comment type="caution">
    <text evidence="2">The sequence shown here is derived from an EMBL/GenBank/DDBJ whole genome shotgun (WGS) entry which is preliminary data.</text>
</comment>
<organism evidence="2 3">
    <name type="scientific">Nothophoma quercina</name>
    <dbReference type="NCBI Taxonomy" id="749835"/>
    <lineage>
        <taxon>Eukaryota</taxon>
        <taxon>Fungi</taxon>
        <taxon>Dikarya</taxon>
        <taxon>Ascomycota</taxon>
        <taxon>Pezizomycotina</taxon>
        <taxon>Dothideomycetes</taxon>
        <taxon>Pleosporomycetidae</taxon>
        <taxon>Pleosporales</taxon>
        <taxon>Pleosporineae</taxon>
        <taxon>Didymellaceae</taxon>
        <taxon>Nothophoma</taxon>
    </lineage>
</organism>
<evidence type="ECO:0000313" key="3">
    <source>
        <dbReference type="Proteomes" id="UP001521222"/>
    </source>
</evidence>
<sequence length="174" mass="19364">MDSTVKQSHILSQRHNGEASAEPQSRTLVSIDMQAEERSQAIDRALKEDANVRKNQINVLPLGAFSMRDIVKQLKNNDETGLTENELIDYRYDIHQHVVNCTTALVHLMKSSKAQLGEDANNRYSYLCDYIAVPQGDAPLNEEAGRAIGDLWKDPSVTDAFQSSADSDLKESST</sequence>
<evidence type="ECO:0000313" key="2">
    <source>
        <dbReference type="EMBL" id="KAL1609352.1"/>
    </source>
</evidence>
<proteinExistence type="predicted"/>
<reference evidence="2 3" key="1">
    <citation type="submission" date="2024-02" db="EMBL/GenBank/DDBJ databases">
        <title>De novo assembly and annotation of 12 fungi associated with fruit tree decline syndrome in Ontario, Canada.</title>
        <authorList>
            <person name="Sulman M."/>
            <person name="Ellouze W."/>
            <person name="Ilyukhin E."/>
        </authorList>
    </citation>
    <scope>NUCLEOTIDE SEQUENCE [LARGE SCALE GENOMIC DNA]</scope>
    <source>
        <strain evidence="2 3">M97-236</strain>
    </source>
</reference>
<gene>
    <name evidence="2" type="primary">GNAO1</name>
    <name evidence="2" type="ORF">SLS59_001717</name>
</gene>
<dbReference type="EMBL" id="JAKIXB020000004">
    <property type="protein sequence ID" value="KAL1609352.1"/>
    <property type="molecule type" value="Genomic_DNA"/>
</dbReference>
<accession>A0ABR3RYB1</accession>
<dbReference type="Gene3D" id="1.10.400.10">
    <property type="entry name" value="GI Alpha 1, domain 2-like"/>
    <property type="match status" value="1"/>
</dbReference>
<evidence type="ECO:0000256" key="1">
    <source>
        <dbReference type="SAM" id="MobiDB-lite"/>
    </source>
</evidence>
<feature type="region of interest" description="Disordered" evidence="1">
    <location>
        <begin position="1"/>
        <end position="25"/>
    </location>
</feature>
<feature type="compositionally biased region" description="Polar residues" evidence="1">
    <location>
        <begin position="1"/>
        <end position="14"/>
    </location>
</feature>
<dbReference type="SUPFAM" id="SSF47895">
    <property type="entry name" value="Transducin (alpha subunit), insertion domain"/>
    <property type="match status" value="1"/>
</dbReference>
<keyword evidence="3" id="KW-1185">Reference proteome</keyword>
<dbReference type="Proteomes" id="UP001521222">
    <property type="component" value="Unassembled WGS sequence"/>
</dbReference>
<name>A0ABR3RYB1_9PLEO</name>
<protein>
    <submittedName>
        <fullName evidence="2">Guanine nucleotide-binding protein G(O) subunit alpha</fullName>
    </submittedName>
</protein>
<dbReference type="InterPro" id="IPR011025">
    <property type="entry name" value="GproteinA_insert"/>
</dbReference>